<name>A0A3R8LI28_9FIRM</name>
<dbReference type="Proteomes" id="UP000274920">
    <property type="component" value="Unassembled WGS sequence"/>
</dbReference>
<sequence>MAEKNYKSYRQQLNILRSRGMIIGKGSQGSRAMRILERENYYSIINGYKELFLAEKAAPGSEEKYKSGTTFEEVYALYNFDRNIRNIYLKYLLKLENTFKTVIAHEFSALYGYDNYLKIENFNNSTEKSISSSIKLIGDIQQEIARQMTKHHQVVTHYMTEHGYIPLWVLVNVLTFGKIEYFFKNMKPSDRTAAAKQFGLLPDELSKFMHMLALARNKCAHDERFYDMRFKERIHTKSIKNFSALGIKRAADGSYTYGTNDTYAIAIMFALLLNKTDLKEFVSAMKSAFKKLQKQVHTVPASEILFIMGYGSNWDNLLNLK</sequence>
<dbReference type="PIRSF" id="PIRSF034934">
    <property type="entry name" value="AbiF_AbiD"/>
    <property type="match status" value="1"/>
</dbReference>
<keyword evidence="2" id="KW-1185">Reference proteome</keyword>
<dbReference type="AlphaFoldDB" id="A0A3R8LI28"/>
<dbReference type="RefSeq" id="WP_125128984.1">
    <property type="nucleotide sequence ID" value="NZ_RHJS01000002.1"/>
</dbReference>
<evidence type="ECO:0000313" key="1">
    <source>
        <dbReference type="EMBL" id="RRK33774.1"/>
    </source>
</evidence>
<proteinExistence type="predicted"/>
<gene>
    <name evidence="1" type="ORF">EBB54_22220</name>
</gene>
<organism evidence="1 2">
    <name type="scientific">Schaedlerella arabinosiphila</name>
    <dbReference type="NCBI Taxonomy" id="2044587"/>
    <lineage>
        <taxon>Bacteria</taxon>
        <taxon>Bacillati</taxon>
        <taxon>Bacillota</taxon>
        <taxon>Clostridia</taxon>
        <taxon>Lachnospirales</taxon>
        <taxon>Lachnospiraceae</taxon>
        <taxon>Schaedlerella</taxon>
    </lineage>
</organism>
<reference evidence="1" key="1">
    <citation type="submission" date="2018-10" db="EMBL/GenBank/DDBJ databases">
        <title>Schaedlerella arabinophila gen. nov. sp. nov., isolated from the mouse intestinal tract and comparative analysis with the genome of the closely related altered Schaedler flora strain ASF502.</title>
        <authorList>
            <person name="Miyake S."/>
            <person name="Soh M."/>
            <person name="Seedorf H."/>
        </authorList>
    </citation>
    <scope>NUCLEOTIDE SEQUENCE [LARGE SCALE GENOMIC DNA]</scope>
    <source>
        <strain evidence="1">DSM 106076</strain>
    </source>
</reference>
<dbReference type="EMBL" id="RHJS01000002">
    <property type="protein sequence ID" value="RRK33774.1"/>
    <property type="molecule type" value="Genomic_DNA"/>
</dbReference>
<dbReference type="InterPro" id="IPR017034">
    <property type="entry name" value="Abi_system_AbiD/AbiF"/>
</dbReference>
<dbReference type="Pfam" id="PF07751">
    <property type="entry name" value="Abi_2"/>
    <property type="match status" value="1"/>
</dbReference>
<dbReference type="InterPro" id="IPR011664">
    <property type="entry name" value="Abi_system_AbiD/AbiF-like"/>
</dbReference>
<protein>
    <submittedName>
        <fullName evidence="1">Abi family protein</fullName>
    </submittedName>
</protein>
<comment type="caution">
    <text evidence="1">The sequence shown here is derived from an EMBL/GenBank/DDBJ whole genome shotgun (WGS) entry which is preliminary data.</text>
</comment>
<evidence type="ECO:0000313" key="2">
    <source>
        <dbReference type="Proteomes" id="UP000274920"/>
    </source>
</evidence>
<accession>A0A3R8LI28</accession>